<accession>A0A163ISZ6</accession>
<keyword evidence="2" id="KW-1185">Reference proteome</keyword>
<organism evidence="1">
    <name type="scientific">Absidia glauca</name>
    <name type="common">Pin mould</name>
    <dbReference type="NCBI Taxonomy" id="4829"/>
    <lineage>
        <taxon>Eukaryota</taxon>
        <taxon>Fungi</taxon>
        <taxon>Fungi incertae sedis</taxon>
        <taxon>Mucoromycota</taxon>
        <taxon>Mucoromycotina</taxon>
        <taxon>Mucoromycetes</taxon>
        <taxon>Mucorales</taxon>
        <taxon>Cunninghamellaceae</taxon>
        <taxon>Absidia</taxon>
    </lineage>
</organism>
<dbReference type="EMBL" id="LT550179">
    <property type="protein sequence ID" value="SAL95145.1"/>
    <property type="molecule type" value="Genomic_DNA"/>
</dbReference>
<dbReference type="InParanoid" id="A0A163ISZ6"/>
<evidence type="ECO:0000313" key="2">
    <source>
        <dbReference type="Proteomes" id="UP000078561"/>
    </source>
</evidence>
<gene>
    <name evidence="1" type="primary">ABSGL_00447.1 scaffold 549</name>
</gene>
<evidence type="ECO:0000313" key="1">
    <source>
        <dbReference type="EMBL" id="SAL95145.1"/>
    </source>
</evidence>
<dbReference type="AlphaFoldDB" id="A0A163ISZ6"/>
<sequence length="93" mass="11070">MEASAERIQDKMQVFDNFSQLKIGDQVLMKDHKRTGKNKLDPVYFPMVYRIIEAFKNSFKLMDEHGQIFKYRVNAASLQRYRQRLDEPVINIS</sequence>
<reference evidence="1" key="1">
    <citation type="submission" date="2016-04" db="EMBL/GenBank/DDBJ databases">
        <authorList>
            <person name="Evans L.H."/>
            <person name="Alamgir A."/>
            <person name="Owens N."/>
            <person name="Weber N.D."/>
            <person name="Virtaneva K."/>
            <person name="Barbian K."/>
            <person name="Babar A."/>
            <person name="Rosenke K."/>
        </authorList>
    </citation>
    <scope>NUCLEOTIDE SEQUENCE [LARGE SCALE GENOMIC DNA]</scope>
    <source>
        <strain evidence="1">CBS 101.48</strain>
    </source>
</reference>
<dbReference type="Proteomes" id="UP000078561">
    <property type="component" value="Unassembled WGS sequence"/>
</dbReference>
<proteinExistence type="predicted"/>
<name>A0A163ISZ6_ABSGL</name>
<protein>
    <submittedName>
        <fullName evidence="1">Uncharacterized protein</fullName>
    </submittedName>
</protein>